<dbReference type="GO" id="GO:0005737">
    <property type="term" value="C:cytoplasm"/>
    <property type="evidence" value="ECO:0007669"/>
    <property type="project" value="TreeGrafter"/>
</dbReference>
<feature type="compositionally biased region" description="Low complexity" evidence="3">
    <location>
        <begin position="114"/>
        <end position="126"/>
    </location>
</feature>
<evidence type="ECO:0000256" key="1">
    <source>
        <dbReference type="ARBA" id="ARBA00010520"/>
    </source>
</evidence>
<comment type="similarity">
    <text evidence="1 2">Belongs to the endosulfine family.</text>
</comment>
<accession>A0A9W8I3Q5</accession>
<evidence type="ECO:0000313" key="4">
    <source>
        <dbReference type="EMBL" id="KAJ2846560.1"/>
    </source>
</evidence>
<dbReference type="PANTHER" id="PTHR10358:SF6">
    <property type="entry name" value="ENDOSULFINE, ISOFORM A"/>
    <property type="match status" value="1"/>
</dbReference>
<feature type="compositionally biased region" description="Basic and acidic residues" evidence="3">
    <location>
        <begin position="41"/>
        <end position="51"/>
    </location>
</feature>
<sequence length="162" mass="16866">MNNEELIKKYGKLPGNPLLAHKKLKERKYFDSGDYALNKAGKGDDVGKDHPLPGAIPHHSVGSAAAVPQGTQAAEGSEAKTTMLSEGKAPNPLLRSGKKPAVKPAVTVSVNPQGGRSRLGSSGLISPLAKTRPLHALSQETDIPDSASDAASNAVSDNEDQK</sequence>
<name>A0A9W8I3Q5_9FUNG</name>
<feature type="compositionally biased region" description="Low complexity" evidence="3">
    <location>
        <begin position="145"/>
        <end position="156"/>
    </location>
</feature>
<proteinExistence type="inferred from homology"/>
<evidence type="ECO:0000256" key="2">
    <source>
        <dbReference type="RuleBase" id="RU363120"/>
    </source>
</evidence>
<dbReference type="InterPro" id="IPR006760">
    <property type="entry name" value="Endosulphine"/>
</dbReference>
<feature type="compositionally biased region" description="Polar residues" evidence="3">
    <location>
        <begin position="69"/>
        <end position="84"/>
    </location>
</feature>
<comment type="function">
    <text evidence="2">Plays an essential role in initiation of the G0 program by preventing the degradation of specific nutrient-regulated mRNAs via the 5'-3' mRNA decay pathway.</text>
</comment>
<protein>
    <recommendedName>
        <fullName evidence="2">mRNA stability protein</fullName>
    </recommendedName>
</protein>
<evidence type="ECO:0000256" key="3">
    <source>
        <dbReference type="SAM" id="MobiDB-lite"/>
    </source>
</evidence>
<gene>
    <name evidence="4" type="ORF">IWW36_004295</name>
</gene>
<dbReference type="EMBL" id="JANBUW010000508">
    <property type="protein sequence ID" value="KAJ2846560.1"/>
    <property type="molecule type" value="Genomic_DNA"/>
</dbReference>
<comment type="caution">
    <text evidence="4">The sequence shown here is derived from an EMBL/GenBank/DDBJ whole genome shotgun (WGS) entry which is preliminary data.</text>
</comment>
<feature type="region of interest" description="Disordered" evidence="3">
    <location>
        <begin position="35"/>
        <end position="162"/>
    </location>
</feature>
<dbReference type="Pfam" id="PF04667">
    <property type="entry name" value="Endosulfine"/>
    <property type="match status" value="1"/>
</dbReference>
<dbReference type="Proteomes" id="UP001139887">
    <property type="component" value="Unassembled WGS sequence"/>
</dbReference>
<organism evidence="4 5">
    <name type="scientific">Coemansia brasiliensis</name>
    <dbReference type="NCBI Taxonomy" id="2650707"/>
    <lineage>
        <taxon>Eukaryota</taxon>
        <taxon>Fungi</taxon>
        <taxon>Fungi incertae sedis</taxon>
        <taxon>Zoopagomycota</taxon>
        <taxon>Kickxellomycotina</taxon>
        <taxon>Kickxellomycetes</taxon>
        <taxon>Kickxellales</taxon>
        <taxon>Kickxellaceae</taxon>
        <taxon>Coemansia</taxon>
    </lineage>
</organism>
<dbReference type="OrthoDB" id="5949865at2759"/>
<dbReference type="PANTHER" id="PTHR10358">
    <property type="entry name" value="ENDOSULFINE"/>
    <property type="match status" value="1"/>
</dbReference>
<dbReference type="GO" id="GO:0004864">
    <property type="term" value="F:protein phosphatase inhibitor activity"/>
    <property type="evidence" value="ECO:0007669"/>
    <property type="project" value="TreeGrafter"/>
</dbReference>
<reference evidence="4" key="1">
    <citation type="submission" date="2022-07" db="EMBL/GenBank/DDBJ databases">
        <title>Phylogenomic reconstructions and comparative analyses of Kickxellomycotina fungi.</title>
        <authorList>
            <person name="Reynolds N.K."/>
            <person name="Stajich J.E."/>
            <person name="Barry K."/>
            <person name="Grigoriev I.V."/>
            <person name="Crous P."/>
            <person name="Smith M.E."/>
        </authorList>
    </citation>
    <scope>NUCLEOTIDE SEQUENCE</scope>
    <source>
        <strain evidence="4">NRRL 1566</strain>
    </source>
</reference>
<dbReference type="AlphaFoldDB" id="A0A9W8I3Q5"/>
<keyword evidence="5" id="KW-1185">Reference proteome</keyword>
<evidence type="ECO:0000313" key="5">
    <source>
        <dbReference type="Proteomes" id="UP001139887"/>
    </source>
</evidence>